<protein>
    <submittedName>
        <fullName evidence="1">Uncharacterized protein</fullName>
    </submittedName>
</protein>
<dbReference type="VEuPathDB" id="FungiDB:I7I51_00125"/>
<name>A0A8A1M947_AJECA</name>
<dbReference type="EMBL" id="CP069114">
    <property type="protein sequence ID" value="QSS63068.1"/>
    <property type="molecule type" value="Genomic_DNA"/>
</dbReference>
<dbReference type="OrthoDB" id="10442928at2759"/>
<reference evidence="1" key="1">
    <citation type="submission" date="2021-01" db="EMBL/GenBank/DDBJ databases">
        <title>Chromosome-level genome assembly of a human fungal pathogen reveals clustering of transcriptionally co-regulated genes.</title>
        <authorList>
            <person name="Voorhies M."/>
            <person name="Cohen S."/>
            <person name="Shea T.P."/>
            <person name="Petrus S."/>
            <person name="Munoz J.F."/>
            <person name="Poplawski S."/>
            <person name="Goldman W.E."/>
            <person name="Michael T."/>
            <person name="Cuomo C.A."/>
            <person name="Sil A."/>
            <person name="Beyhan S."/>
        </authorList>
    </citation>
    <scope>NUCLEOTIDE SEQUENCE</scope>
    <source>
        <strain evidence="1">WU24</strain>
    </source>
</reference>
<organism evidence="1 2">
    <name type="scientific">Ajellomyces capsulatus</name>
    <name type="common">Darling's disease fungus</name>
    <name type="synonym">Histoplasma capsulatum</name>
    <dbReference type="NCBI Taxonomy" id="5037"/>
    <lineage>
        <taxon>Eukaryota</taxon>
        <taxon>Fungi</taxon>
        <taxon>Dikarya</taxon>
        <taxon>Ascomycota</taxon>
        <taxon>Pezizomycotina</taxon>
        <taxon>Eurotiomycetes</taxon>
        <taxon>Eurotiomycetidae</taxon>
        <taxon>Onygenales</taxon>
        <taxon>Ajellomycetaceae</taxon>
        <taxon>Histoplasma</taxon>
    </lineage>
</organism>
<evidence type="ECO:0000313" key="1">
    <source>
        <dbReference type="EMBL" id="QSS63068.1"/>
    </source>
</evidence>
<proteinExistence type="predicted"/>
<evidence type="ECO:0000313" key="2">
    <source>
        <dbReference type="Proteomes" id="UP000663671"/>
    </source>
</evidence>
<gene>
    <name evidence="1" type="ORF">I7I51_00125</name>
</gene>
<sequence>MSNSIYFIDIQYLGQYSDFIQFRQMTLPNAKGSEAAEASYPWPDGRPQPWKRCRRKDIEIINRVYWSSGMAASYLSCGSASVQGETEATIERAVSKQILYS</sequence>
<dbReference type="Proteomes" id="UP000663671">
    <property type="component" value="Chromosome 1"/>
</dbReference>
<accession>A0A8A1M947</accession>
<dbReference type="AlphaFoldDB" id="A0A8A1M947"/>